<organism evidence="2 3">
    <name type="scientific">Halalkalibacter hemicellulosilyticusJCM 9152</name>
    <dbReference type="NCBI Taxonomy" id="1236971"/>
    <lineage>
        <taxon>Bacteria</taxon>
        <taxon>Bacillati</taxon>
        <taxon>Bacillota</taxon>
        <taxon>Bacilli</taxon>
        <taxon>Bacillales</taxon>
        <taxon>Bacillaceae</taxon>
        <taxon>Halalkalibacter</taxon>
    </lineage>
</organism>
<gene>
    <name evidence="2" type="ORF">JCM9152_1142</name>
</gene>
<dbReference type="SUPFAM" id="SSF55729">
    <property type="entry name" value="Acyl-CoA N-acyltransferases (Nat)"/>
    <property type="match status" value="1"/>
</dbReference>
<dbReference type="InterPro" id="IPR000182">
    <property type="entry name" value="GNAT_dom"/>
</dbReference>
<dbReference type="STRING" id="1236971.JCM9152_1142"/>
<dbReference type="RefSeq" id="WP_035341658.1">
    <property type="nucleotide sequence ID" value="NZ_BAUU01000006.1"/>
</dbReference>
<reference evidence="2" key="1">
    <citation type="journal article" date="2014" name="Genome Announc.">
        <title>Draft Genome Sequences of Three Alkaliphilic Bacillus Strains, Bacillus wakoensis JCM 9140T, Bacillus akibai JCM 9157T, and Bacillus hemicellulosilyticus JCM 9152T.</title>
        <authorList>
            <person name="Yuki M."/>
            <person name="Oshima K."/>
            <person name="Suda W."/>
            <person name="Oshida Y."/>
            <person name="Kitamura K."/>
            <person name="Iida T."/>
            <person name="Hattori M."/>
            <person name="Ohkuma M."/>
        </authorList>
    </citation>
    <scope>NUCLEOTIDE SEQUENCE [LARGE SCALE GENOMIC DNA]</scope>
    <source>
        <strain evidence="2">JCM 9152</strain>
    </source>
</reference>
<dbReference type="PROSITE" id="PS51186">
    <property type="entry name" value="GNAT"/>
    <property type="match status" value="1"/>
</dbReference>
<comment type="caution">
    <text evidence="2">The sequence shown here is derived from an EMBL/GenBank/DDBJ whole genome shotgun (WGS) entry which is preliminary data.</text>
</comment>
<keyword evidence="3" id="KW-1185">Reference proteome</keyword>
<sequence>MSNIKTRMYTLDDFEALLTIQKEAFPPPFPEELWWSKEQITAHINTFAEGAILAEIDGVIVGSATSTLIHYTGKPHTWEEVADQGDITNSFDPNGDSLYGIDLCVRPSYRSKGIATALYEARKELVRQNGYKRFLAGCRIPNYHQYANELDVQAYIQAVQAGEVKDLVLTFMIKQGLTPLKALPNYIDDEESRHYAVLVEWKNDQL</sequence>
<protein>
    <recommendedName>
        <fullName evidence="1">N-acetyltransferase domain-containing protein</fullName>
    </recommendedName>
</protein>
<dbReference type="InterPro" id="IPR016181">
    <property type="entry name" value="Acyl_CoA_acyltransferase"/>
</dbReference>
<dbReference type="Pfam" id="PF00583">
    <property type="entry name" value="Acetyltransf_1"/>
    <property type="match status" value="1"/>
</dbReference>
<feature type="domain" description="N-acetyltransferase" evidence="1">
    <location>
        <begin position="4"/>
        <end position="204"/>
    </location>
</feature>
<accession>W4QCH8</accession>
<dbReference type="EMBL" id="BAUU01000006">
    <property type="protein sequence ID" value="GAE29761.1"/>
    <property type="molecule type" value="Genomic_DNA"/>
</dbReference>
<name>W4QCH8_9BACI</name>
<dbReference type="Gene3D" id="3.40.630.30">
    <property type="match status" value="1"/>
</dbReference>
<evidence type="ECO:0000313" key="3">
    <source>
        <dbReference type="Proteomes" id="UP000018895"/>
    </source>
</evidence>
<dbReference type="OrthoDB" id="9811121at2"/>
<dbReference type="AlphaFoldDB" id="W4QCH8"/>
<dbReference type="CDD" id="cd04301">
    <property type="entry name" value="NAT_SF"/>
    <property type="match status" value="1"/>
</dbReference>
<dbReference type="GO" id="GO:0016747">
    <property type="term" value="F:acyltransferase activity, transferring groups other than amino-acyl groups"/>
    <property type="evidence" value="ECO:0007669"/>
    <property type="project" value="InterPro"/>
</dbReference>
<proteinExistence type="predicted"/>
<evidence type="ECO:0000259" key="1">
    <source>
        <dbReference type="PROSITE" id="PS51186"/>
    </source>
</evidence>
<evidence type="ECO:0000313" key="2">
    <source>
        <dbReference type="EMBL" id="GAE29761.1"/>
    </source>
</evidence>
<dbReference type="Proteomes" id="UP000018895">
    <property type="component" value="Unassembled WGS sequence"/>
</dbReference>